<evidence type="ECO:0000313" key="2">
    <source>
        <dbReference type="EMBL" id="SFG52112.1"/>
    </source>
</evidence>
<dbReference type="AlphaFoldDB" id="A0A1I2SHA9"/>
<keyword evidence="1" id="KW-0812">Transmembrane</keyword>
<accession>A0A1I2SHA9</accession>
<sequence length="74" mass="8448">MRVTRNEVESILMLFLVMIPGTFTVLFIGNQIGMFPRFELSGSFLRAYLISATFFCSLVSILFLLVNRSSSKYI</sequence>
<dbReference type="EMBL" id="FOOQ01000002">
    <property type="protein sequence ID" value="SFG52112.1"/>
    <property type="molecule type" value="Genomic_DNA"/>
</dbReference>
<protein>
    <submittedName>
        <fullName evidence="2">Uncharacterized protein</fullName>
    </submittedName>
</protein>
<organism evidence="2 3">
    <name type="scientific">Halopelagius inordinatus</name>
    <dbReference type="NCBI Taxonomy" id="553467"/>
    <lineage>
        <taxon>Archaea</taxon>
        <taxon>Methanobacteriati</taxon>
        <taxon>Methanobacteriota</taxon>
        <taxon>Stenosarchaea group</taxon>
        <taxon>Halobacteria</taxon>
        <taxon>Halobacteriales</taxon>
        <taxon>Haloferacaceae</taxon>
    </lineage>
</organism>
<reference evidence="3" key="1">
    <citation type="submission" date="2016-10" db="EMBL/GenBank/DDBJ databases">
        <authorList>
            <person name="Varghese N."/>
            <person name="Submissions S."/>
        </authorList>
    </citation>
    <scope>NUCLEOTIDE SEQUENCE [LARGE SCALE GENOMIC DNA]</scope>
    <source>
        <strain evidence="3">CGMCC 1.7739</strain>
    </source>
</reference>
<keyword evidence="3" id="KW-1185">Reference proteome</keyword>
<keyword evidence="1" id="KW-0472">Membrane</keyword>
<name>A0A1I2SHA9_9EURY</name>
<evidence type="ECO:0000313" key="3">
    <source>
        <dbReference type="Proteomes" id="UP000198876"/>
    </source>
</evidence>
<feature type="transmembrane region" description="Helical" evidence="1">
    <location>
        <begin position="45"/>
        <end position="66"/>
    </location>
</feature>
<evidence type="ECO:0000256" key="1">
    <source>
        <dbReference type="SAM" id="Phobius"/>
    </source>
</evidence>
<feature type="transmembrane region" description="Helical" evidence="1">
    <location>
        <begin position="12"/>
        <end position="33"/>
    </location>
</feature>
<dbReference type="Proteomes" id="UP000198876">
    <property type="component" value="Unassembled WGS sequence"/>
</dbReference>
<gene>
    <name evidence="2" type="ORF">SAMN04488063_2295</name>
</gene>
<keyword evidence="1" id="KW-1133">Transmembrane helix</keyword>
<proteinExistence type="predicted"/>